<reference evidence="1" key="1">
    <citation type="journal article" date="2019" name="Database">
        <title>The radish genome database (RadishGD): an integrated information resource for radish genomics.</title>
        <authorList>
            <person name="Yu H.J."/>
            <person name="Baek S."/>
            <person name="Lee Y.J."/>
            <person name="Cho A."/>
            <person name="Mun J.H."/>
        </authorList>
    </citation>
    <scope>NUCLEOTIDE SEQUENCE [LARGE SCALE GENOMIC DNA]</scope>
    <source>
        <strain evidence="1">cv. WK10039</strain>
    </source>
</reference>
<dbReference type="GeneID" id="130511259"/>
<accession>A0A9W3DK68</accession>
<sequence>MKCDNYCPRCGEPEESVTHAIFEYPPALQVWLHSSTPTNPDVFPAASIYTNMNYLFWEKNGSLEPEQDRDPYHWLIWYIWKARNDKLFRGIDRDPLELVRYAESECQAWFNANETIPPVVQGSNVVDPQWEKYTTHGITEFPQKRISSALRSGSTAMGDGEYASAFNMSEIRNRLQRIDYYDQGTACLAKFCYGTREDRDIAHMLPGFRDFLYS</sequence>
<evidence type="ECO:0000313" key="2">
    <source>
        <dbReference type="RefSeq" id="XP_056864149.1"/>
    </source>
</evidence>
<dbReference type="RefSeq" id="XP_056864149.1">
    <property type="nucleotide sequence ID" value="XM_057008169.1"/>
</dbReference>
<organism evidence="1 2">
    <name type="scientific">Raphanus sativus</name>
    <name type="common">Radish</name>
    <name type="synonym">Raphanus raphanistrum var. sativus</name>
    <dbReference type="NCBI Taxonomy" id="3726"/>
    <lineage>
        <taxon>Eukaryota</taxon>
        <taxon>Viridiplantae</taxon>
        <taxon>Streptophyta</taxon>
        <taxon>Embryophyta</taxon>
        <taxon>Tracheophyta</taxon>
        <taxon>Spermatophyta</taxon>
        <taxon>Magnoliopsida</taxon>
        <taxon>eudicotyledons</taxon>
        <taxon>Gunneridae</taxon>
        <taxon>Pentapetalae</taxon>
        <taxon>rosids</taxon>
        <taxon>malvids</taxon>
        <taxon>Brassicales</taxon>
        <taxon>Brassicaceae</taxon>
        <taxon>Brassiceae</taxon>
        <taxon>Raphanus</taxon>
    </lineage>
</organism>
<protein>
    <submittedName>
        <fullName evidence="2">Uncharacterized protein LOC130511259</fullName>
    </submittedName>
</protein>
<evidence type="ECO:0000313" key="1">
    <source>
        <dbReference type="Proteomes" id="UP000504610"/>
    </source>
</evidence>
<dbReference type="KEGG" id="rsz:130511259"/>
<dbReference type="Proteomes" id="UP000504610">
    <property type="component" value="Chromosome 4"/>
</dbReference>
<dbReference type="OrthoDB" id="1125117at2759"/>
<reference evidence="2" key="2">
    <citation type="submission" date="2025-08" db="UniProtKB">
        <authorList>
            <consortium name="RefSeq"/>
        </authorList>
    </citation>
    <scope>IDENTIFICATION</scope>
    <source>
        <tissue evidence="2">Leaf</tissue>
    </source>
</reference>
<proteinExistence type="predicted"/>
<keyword evidence="1" id="KW-1185">Reference proteome</keyword>
<gene>
    <name evidence="2" type="primary">LOC130511259</name>
</gene>
<dbReference type="AlphaFoldDB" id="A0A9W3DK68"/>
<name>A0A9W3DK68_RAPSA</name>